<name>A0ABW1IJU7_9BACL</name>
<dbReference type="EMBL" id="JBHSQV010000013">
    <property type="protein sequence ID" value="MFC5985324.1"/>
    <property type="molecule type" value="Genomic_DNA"/>
</dbReference>
<dbReference type="GO" id="GO:0016746">
    <property type="term" value="F:acyltransferase activity"/>
    <property type="evidence" value="ECO:0007669"/>
    <property type="project" value="UniProtKB-KW"/>
</dbReference>
<gene>
    <name evidence="1" type="ORF">ACFPXP_02460</name>
</gene>
<keyword evidence="1" id="KW-0808">Transferase</keyword>
<evidence type="ECO:0000313" key="1">
    <source>
        <dbReference type="EMBL" id="MFC5985324.1"/>
    </source>
</evidence>
<comment type="caution">
    <text evidence="1">The sequence shown here is derived from an EMBL/GenBank/DDBJ whole genome shotgun (WGS) entry which is preliminary data.</text>
</comment>
<sequence length="188" mass="20366">MASLKKKFAAVNQKMRGFMTFGSLGYSLQELPSVRGKVYLNKFGSMTIGKSIKVIGRPWPTQLTVDAGAQMYIGSNVFINAGCGIAASKEIRIGNHVRIGPRTSILDNDYHLLDADVSSEQLKRPVIIEDNVWIGTRCTILPGVTIGKNSVVAAGSVVNKDVPPNVVVAGVPAKVIKKFNVPEDWIRN</sequence>
<proteinExistence type="predicted"/>
<dbReference type="InterPro" id="IPR051159">
    <property type="entry name" value="Hexapeptide_acetyltransf"/>
</dbReference>
<dbReference type="RefSeq" id="WP_379892051.1">
    <property type="nucleotide sequence ID" value="NZ_CBCSCT010000022.1"/>
</dbReference>
<dbReference type="PANTHER" id="PTHR23416">
    <property type="entry name" value="SIALIC ACID SYNTHASE-RELATED"/>
    <property type="match status" value="1"/>
</dbReference>
<dbReference type="InterPro" id="IPR001451">
    <property type="entry name" value="Hexapep"/>
</dbReference>
<dbReference type="InterPro" id="IPR011004">
    <property type="entry name" value="Trimer_LpxA-like_sf"/>
</dbReference>
<organism evidence="1 2">
    <name type="scientific">Marinicrinis lubricantis</name>
    <dbReference type="NCBI Taxonomy" id="2086470"/>
    <lineage>
        <taxon>Bacteria</taxon>
        <taxon>Bacillati</taxon>
        <taxon>Bacillota</taxon>
        <taxon>Bacilli</taxon>
        <taxon>Bacillales</taxon>
        <taxon>Paenibacillaceae</taxon>
    </lineage>
</organism>
<protein>
    <submittedName>
        <fullName evidence="1">Acyltransferase</fullName>
    </submittedName>
</protein>
<dbReference type="Gene3D" id="2.160.10.10">
    <property type="entry name" value="Hexapeptide repeat proteins"/>
    <property type="match status" value="1"/>
</dbReference>
<keyword evidence="2" id="KW-1185">Reference proteome</keyword>
<dbReference type="SUPFAM" id="SSF51161">
    <property type="entry name" value="Trimeric LpxA-like enzymes"/>
    <property type="match status" value="1"/>
</dbReference>
<dbReference type="Proteomes" id="UP001596250">
    <property type="component" value="Unassembled WGS sequence"/>
</dbReference>
<accession>A0ABW1IJU7</accession>
<dbReference type="CDD" id="cd04647">
    <property type="entry name" value="LbH_MAT_like"/>
    <property type="match status" value="1"/>
</dbReference>
<evidence type="ECO:0000313" key="2">
    <source>
        <dbReference type="Proteomes" id="UP001596250"/>
    </source>
</evidence>
<dbReference type="Pfam" id="PF14602">
    <property type="entry name" value="Hexapep_2"/>
    <property type="match status" value="1"/>
</dbReference>
<keyword evidence="1" id="KW-0012">Acyltransferase</keyword>
<reference evidence="2" key="1">
    <citation type="journal article" date="2019" name="Int. J. Syst. Evol. Microbiol.">
        <title>The Global Catalogue of Microorganisms (GCM) 10K type strain sequencing project: providing services to taxonomists for standard genome sequencing and annotation.</title>
        <authorList>
            <consortium name="The Broad Institute Genomics Platform"/>
            <consortium name="The Broad Institute Genome Sequencing Center for Infectious Disease"/>
            <person name="Wu L."/>
            <person name="Ma J."/>
        </authorList>
    </citation>
    <scope>NUCLEOTIDE SEQUENCE [LARGE SCALE GENOMIC DNA]</scope>
    <source>
        <strain evidence="2">CCM 8749</strain>
    </source>
</reference>